<evidence type="ECO:0000256" key="1">
    <source>
        <dbReference type="ARBA" id="ARBA00022723"/>
    </source>
</evidence>
<feature type="zinc finger region" description="C3H1-type" evidence="5">
    <location>
        <begin position="89"/>
        <end position="116"/>
    </location>
</feature>
<gene>
    <name evidence="8" type="ORF">CVIRNUC_008601</name>
</gene>
<proteinExistence type="predicted"/>
<dbReference type="SMART" id="SM00356">
    <property type="entry name" value="ZnF_C3H1"/>
    <property type="match status" value="2"/>
</dbReference>
<dbReference type="GO" id="GO:0003677">
    <property type="term" value="F:DNA binding"/>
    <property type="evidence" value="ECO:0007669"/>
    <property type="project" value="UniProtKB-KW"/>
</dbReference>
<dbReference type="GO" id="GO:0008270">
    <property type="term" value="F:zinc ion binding"/>
    <property type="evidence" value="ECO:0007669"/>
    <property type="project" value="UniProtKB-KW"/>
</dbReference>
<dbReference type="PROSITE" id="PS50103">
    <property type="entry name" value="ZF_C3H1"/>
    <property type="match status" value="1"/>
</dbReference>
<reference evidence="8 9" key="1">
    <citation type="submission" date="2023-10" db="EMBL/GenBank/DDBJ databases">
        <authorList>
            <person name="Maclean D."/>
            <person name="Macfadyen A."/>
        </authorList>
    </citation>
    <scope>NUCLEOTIDE SEQUENCE [LARGE SCALE GENOMIC DNA]</scope>
</reference>
<feature type="domain" description="C3H1-type" evidence="7">
    <location>
        <begin position="89"/>
        <end position="116"/>
    </location>
</feature>
<dbReference type="InterPro" id="IPR000571">
    <property type="entry name" value="Znf_CCCH"/>
</dbReference>
<keyword evidence="3 5" id="KW-0862">Zinc</keyword>
<dbReference type="Pfam" id="PF25512">
    <property type="entry name" value="zf-CCCH_AtC3H23"/>
    <property type="match status" value="1"/>
</dbReference>
<feature type="region of interest" description="Disordered" evidence="6">
    <location>
        <begin position="262"/>
        <end position="307"/>
    </location>
</feature>
<feature type="compositionally biased region" description="Polar residues" evidence="6">
    <location>
        <begin position="525"/>
        <end position="536"/>
    </location>
</feature>
<dbReference type="PANTHER" id="PTHR14493">
    <property type="entry name" value="UNKEMPT FAMILY MEMBER"/>
    <property type="match status" value="1"/>
</dbReference>
<keyword evidence="4" id="KW-0238">DNA-binding</keyword>
<dbReference type="AlphaFoldDB" id="A0AAV1IFE6"/>
<keyword evidence="1 5" id="KW-0479">Metal-binding</keyword>
<comment type="caution">
    <text evidence="8">The sequence shown here is derived from an EMBL/GenBank/DDBJ whole genome shotgun (WGS) entry which is preliminary data.</text>
</comment>
<dbReference type="PANTHER" id="PTHR14493:SF50">
    <property type="entry name" value="RING FINGER PROTEIN UNKEMPT"/>
    <property type="match status" value="1"/>
</dbReference>
<evidence type="ECO:0000259" key="7">
    <source>
        <dbReference type="PROSITE" id="PS50103"/>
    </source>
</evidence>
<protein>
    <recommendedName>
        <fullName evidence="7">C3H1-type domain-containing protein</fullName>
    </recommendedName>
</protein>
<feature type="compositionally biased region" description="Polar residues" evidence="6">
    <location>
        <begin position="265"/>
        <end position="275"/>
    </location>
</feature>
<dbReference type="InterPro" id="IPR057444">
    <property type="entry name" value="Znf-CCCH_AtC3H23-like"/>
</dbReference>
<dbReference type="EMBL" id="CAUYUE010000012">
    <property type="protein sequence ID" value="CAK0785392.1"/>
    <property type="molecule type" value="Genomic_DNA"/>
</dbReference>
<evidence type="ECO:0000313" key="9">
    <source>
        <dbReference type="Proteomes" id="UP001314263"/>
    </source>
</evidence>
<dbReference type="Proteomes" id="UP001314263">
    <property type="component" value="Unassembled WGS sequence"/>
</dbReference>
<dbReference type="InterPro" id="IPR045234">
    <property type="entry name" value="Unkempt-like"/>
</dbReference>
<dbReference type="Gene3D" id="3.30.1370.210">
    <property type="match status" value="1"/>
</dbReference>
<evidence type="ECO:0000256" key="5">
    <source>
        <dbReference type="PROSITE-ProRule" id="PRU00723"/>
    </source>
</evidence>
<dbReference type="Pfam" id="PF00642">
    <property type="entry name" value="zf-CCCH"/>
    <property type="match status" value="1"/>
</dbReference>
<keyword evidence="2 5" id="KW-0863">Zinc-finger</keyword>
<organism evidence="8 9">
    <name type="scientific">Coccomyxa viridis</name>
    <dbReference type="NCBI Taxonomy" id="1274662"/>
    <lineage>
        <taxon>Eukaryota</taxon>
        <taxon>Viridiplantae</taxon>
        <taxon>Chlorophyta</taxon>
        <taxon>core chlorophytes</taxon>
        <taxon>Trebouxiophyceae</taxon>
        <taxon>Trebouxiophyceae incertae sedis</taxon>
        <taxon>Coccomyxaceae</taxon>
        <taxon>Coccomyxa</taxon>
    </lineage>
</organism>
<name>A0AAV1IFE6_9CHLO</name>
<accession>A0AAV1IFE6</accession>
<evidence type="ECO:0000313" key="8">
    <source>
        <dbReference type="EMBL" id="CAK0785392.1"/>
    </source>
</evidence>
<sequence length="586" mass="62516">MIALLEPSQVSSMFTAPYKVGPYDGFKGAAIPQVSTQLPSETETLSESDFFMFCFKIQPCPIKSTHPWERCCYAHPHENARRRDPRQYKYIAEPCPDYKRGICLLGVQCPYAHGVYERNLHPSKYRTQLCTEGNHCSRHVCFFAHSPYQLRAPTHLWTIEEAEYVRQVLLEKIILESEQAALREQAASLLAASHPVVARPGTMPGAAGFGAPAQQPVSGMKAFHQQHLQNQLLQGLVKTGGSQQQELAAMARPAQVHHSPFAQMQVGSPPSTLQVPATPPAASPTPLRHTSQSPVRQDSPDTGRRPSTLNLRQALSQPNPGHDDALAEAAMHAQAALHQTGALPAMGASPLRVPRGARALTEDAEGPRMSMAMRRQLGIAPTKSPSKASSASALLAGGNTLRSPVMSPSQSVTLPFPTAAGVMGSQEAMSQGLLLQQAALALQMQGTSTLYGVDPQQQADASTQALNAALRHQQYGTSTASELSQPTDDYADLVARLQSMCFGGLLGDPLGMGVGGGASEEEQRTASTGSVSRFESAGSAQHNFDLDLGALTSQPQAPHTAGAPFSAAPGCLPHDPAGTSHSFFSY</sequence>
<keyword evidence="9" id="KW-1185">Reference proteome</keyword>
<feature type="region of interest" description="Disordered" evidence="6">
    <location>
        <begin position="513"/>
        <end position="536"/>
    </location>
</feature>
<evidence type="ECO:0000256" key="3">
    <source>
        <dbReference type="ARBA" id="ARBA00022833"/>
    </source>
</evidence>
<evidence type="ECO:0000256" key="4">
    <source>
        <dbReference type="ARBA" id="ARBA00023125"/>
    </source>
</evidence>
<evidence type="ECO:0000256" key="6">
    <source>
        <dbReference type="SAM" id="MobiDB-lite"/>
    </source>
</evidence>
<evidence type="ECO:0000256" key="2">
    <source>
        <dbReference type="ARBA" id="ARBA00022771"/>
    </source>
</evidence>